<feature type="domain" description="Major facilitator superfamily (MFS) profile" evidence="7">
    <location>
        <begin position="44"/>
        <end position="466"/>
    </location>
</feature>
<evidence type="ECO:0000256" key="3">
    <source>
        <dbReference type="ARBA" id="ARBA00022692"/>
    </source>
</evidence>
<dbReference type="GO" id="GO:0022857">
    <property type="term" value="F:transmembrane transporter activity"/>
    <property type="evidence" value="ECO:0007669"/>
    <property type="project" value="InterPro"/>
</dbReference>
<evidence type="ECO:0000256" key="1">
    <source>
        <dbReference type="ARBA" id="ARBA00004141"/>
    </source>
</evidence>
<dbReference type="InterPro" id="IPR020846">
    <property type="entry name" value="MFS_dom"/>
</dbReference>
<feature type="transmembrane region" description="Helical" evidence="6">
    <location>
        <begin position="199"/>
        <end position="217"/>
    </location>
</feature>
<feature type="transmembrane region" description="Helical" evidence="6">
    <location>
        <begin position="326"/>
        <end position="344"/>
    </location>
</feature>
<evidence type="ECO:0000313" key="9">
    <source>
        <dbReference type="Proteomes" id="UP000794436"/>
    </source>
</evidence>
<feature type="transmembrane region" description="Helical" evidence="6">
    <location>
        <begin position="110"/>
        <end position="129"/>
    </location>
</feature>
<evidence type="ECO:0000256" key="5">
    <source>
        <dbReference type="ARBA" id="ARBA00023136"/>
    </source>
</evidence>
<evidence type="ECO:0000313" key="8">
    <source>
        <dbReference type="EMBL" id="TMW59037.1"/>
    </source>
</evidence>
<reference evidence="8" key="1">
    <citation type="submission" date="2019-03" db="EMBL/GenBank/DDBJ databases">
        <title>Long read genome sequence of the mycoparasitic Pythium oligandrum ATCC 38472 isolated from sugarbeet rhizosphere.</title>
        <authorList>
            <person name="Gaulin E."/>
        </authorList>
    </citation>
    <scope>NUCLEOTIDE SEQUENCE</scope>
    <source>
        <strain evidence="8">ATCC 38472_TT</strain>
    </source>
</reference>
<dbReference type="AlphaFoldDB" id="A0A8K1CAU1"/>
<dbReference type="Proteomes" id="UP000794436">
    <property type="component" value="Unassembled WGS sequence"/>
</dbReference>
<dbReference type="Pfam" id="PF00083">
    <property type="entry name" value="Sugar_tr"/>
    <property type="match status" value="1"/>
</dbReference>
<keyword evidence="3 6" id="KW-0812">Transmembrane</keyword>
<dbReference type="EMBL" id="SPLM01000110">
    <property type="protein sequence ID" value="TMW59037.1"/>
    <property type="molecule type" value="Genomic_DNA"/>
</dbReference>
<evidence type="ECO:0000256" key="2">
    <source>
        <dbReference type="ARBA" id="ARBA00022448"/>
    </source>
</evidence>
<evidence type="ECO:0000256" key="4">
    <source>
        <dbReference type="ARBA" id="ARBA00022989"/>
    </source>
</evidence>
<comment type="caution">
    <text evidence="8">The sequence shown here is derived from an EMBL/GenBank/DDBJ whole genome shotgun (WGS) entry which is preliminary data.</text>
</comment>
<dbReference type="SUPFAM" id="SSF103473">
    <property type="entry name" value="MFS general substrate transporter"/>
    <property type="match status" value="1"/>
</dbReference>
<keyword evidence="4 6" id="KW-1133">Transmembrane helix</keyword>
<dbReference type="InterPro" id="IPR036259">
    <property type="entry name" value="MFS_trans_sf"/>
</dbReference>
<dbReference type="OrthoDB" id="4139357at2759"/>
<feature type="transmembrane region" description="Helical" evidence="6">
    <location>
        <begin position="168"/>
        <end position="193"/>
    </location>
</feature>
<comment type="subcellular location">
    <subcellularLocation>
        <location evidence="1">Membrane</location>
        <topology evidence="1">Multi-pass membrane protein</topology>
    </subcellularLocation>
</comment>
<feature type="transmembrane region" description="Helical" evidence="6">
    <location>
        <begin position="135"/>
        <end position="156"/>
    </location>
</feature>
<organism evidence="8 9">
    <name type="scientific">Pythium oligandrum</name>
    <name type="common">Mycoparasitic fungus</name>
    <dbReference type="NCBI Taxonomy" id="41045"/>
    <lineage>
        <taxon>Eukaryota</taxon>
        <taxon>Sar</taxon>
        <taxon>Stramenopiles</taxon>
        <taxon>Oomycota</taxon>
        <taxon>Peronosporomycetes</taxon>
        <taxon>Pythiales</taxon>
        <taxon>Pythiaceae</taxon>
        <taxon>Pythium</taxon>
    </lineage>
</organism>
<feature type="transmembrane region" description="Helical" evidence="6">
    <location>
        <begin position="443"/>
        <end position="463"/>
    </location>
</feature>
<dbReference type="GO" id="GO:0016020">
    <property type="term" value="C:membrane"/>
    <property type="evidence" value="ECO:0007669"/>
    <property type="project" value="UniProtKB-SubCell"/>
</dbReference>
<feature type="transmembrane region" description="Helical" evidence="6">
    <location>
        <begin position="377"/>
        <end position="398"/>
    </location>
</feature>
<dbReference type="PROSITE" id="PS00217">
    <property type="entry name" value="SUGAR_TRANSPORT_2"/>
    <property type="match status" value="1"/>
</dbReference>
<proteinExistence type="predicted"/>
<dbReference type="PANTHER" id="PTHR23511:SF5">
    <property type="entry name" value="MAJOR FACILITATOR-TYPE TRANSPORTER HXNZ-RELATED"/>
    <property type="match status" value="1"/>
</dbReference>
<dbReference type="PANTHER" id="PTHR23511">
    <property type="entry name" value="SYNAPTIC VESICLE GLYCOPROTEIN 2"/>
    <property type="match status" value="1"/>
</dbReference>
<feature type="transmembrane region" description="Helical" evidence="6">
    <location>
        <begin position="288"/>
        <end position="314"/>
    </location>
</feature>
<dbReference type="InterPro" id="IPR005829">
    <property type="entry name" value="Sugar_transporter_CS"/>
</dbReference>
<evidence type="ECO:0000259" key="7">
    <source>
        <dbReference type="PROSITE" id="PS50850"/>
    </source>
</evidence>
<dbReference type="Gene3D" id="1.20.1250.20">
    <property type="entry name" value="MFS general substrate transporter like domains"/>
    <property type="match status" value="1"/>
</dbReference>
<protein>
    <recommendedName>
        <fullName evidence="7">Major facilitator superfamily (MFS) profile domain-containing protein</fullName>
    </recommendedName>
</protein>
<evidence type="ECO:0000256" key="6">
    <source>
        <dbReference type="SAM" id="Phobius"/>
    </source>
</evidence>
<feature type="transmembrane region" description="Helical" evidence="6">
    <location>
        <begin position="351"/>
        <end position="371"/>
    </location>
</feature>
<gene>
    <name evidence="8" type="ORF">Poli38472_007182</name>
</gene>
<dbReference type="InterPro" id="IPR005828">
    <property type="entry name" value="MFS_sugar_transport-like"/>
</dbReference>
<name>A0A8K1CAU1_PYTOL</name>
<sequence length="489" mass="54122">MTQDTPLKGSNHIEDVQRITRRIDAIGERHPGVMFGLSWYYIRLIFLTGIGWAMDAMETLVFTYVGGMIKEDITYGPHQGSFLAGAVFVGSFIGSFMFGPLSDKYGRRPMFLVTLMIFLAGFALCGAAWNITALTFFRIFAGIGLGGELPVVSTLVQELSPKKTRGKIIVLLEAFWAFGGMLAIAMAFGVAPHTGWREMFYICCIPVVYGAVVRFGIPESPKWLASVGRWEEAVAVVEKIERSHGLEPYDEKKDVDSVPSVTSTYQLPESHLARIKVLFQPPFVVRTIVLWTLWFGISMSYYAIFIFLPTLIAAKGVNINENWERILLITAFQLPGYFSAAWLVEKLGRRYTLVLYLFGAFASAIALAYVPTTTVNVIASASAMAFFMLGAWGCVYAYTPENYPTAIRGIGAAYPSGFSRIGAFSGPYLCNDMLEWGMTLESILWVFGGVLVFIAAVVLLFGYEPQGKNVEDYGDYKEGFQEISTPGVN</sequence>
<dbReference type="PROSITE" id="PS50850">
    <property type="entry name" value="MFS"/>
    <property type="match status" value="1"/>
</dbReference>
<keyword evidence="5 6" id="KW-0472">Membrane</keyword>
<dbReference type="CDD" id="cd17316">
    <property type="entry name" value="MFS_SV2_like"/>
    <property type="match status" value="1"/>
</dbReference>
<keyword evidence="9" id="KW-1185">Reference proteome</keyword>
<feature type="transmembrane region" description="Helical" evidence="6">
    <location>
        <begin position="81"/>
        <end position="98"/>
    </location>
</feature>
<accession>A0A8K1CAU1</accession>
<keyword evidence="2" id="KW-0813">Transport</keyword>